<dbReference type="GO" id="GO:0003723">
    <property type="term" value="F:RNA binding"/>
    <property type="evidence" value="ECO:0007669"/>
    <property type="project" value="InterPro"/>
</dbReference>
<evidence type="ECO:0000259" key="1">
    <source>
        <dbReference type="SMART" id="SM00651"/>
    </source>
</evidence>
<proteinExistence type="predicted"/>
<dbReference type="InterPro" id="IPR010920">
    <property type="entry name" value="LSM_dom_sf"/>
</dbReference>
<dbReference type="InterPro" id="IPR001163">
    <property type="entry name" value="Sm_dom_euk/arc"/>
</dbReference>
<dbReference type="GO" id="GO:0032991">
    <property type="term" value="C:protein-containing complex"/>
    <property type="evidence" value="ECO:0007669"/>
    <property type="project" value="UniProtKB-ARBA"/>
</dbReference>
<dbReference type="InterPro" id="IPR040002">
    <property type="entry name" value="Sm-like_LSM3"/>
</dbReference>
<accession>A0A1Z8JJL8</accession>
<comment type="caution">
    <text evidence="2">The sequence shown here is derived from an EMBL/GenBank/DDBJ whole genome shotgun (WGS) entry which is preliminary data.</text>
</comment>
<protein>
    <recommendedName>
        <fullName evidence="1">Sm domain-containing protein</fullName>
    </recommendedName>
</protein>
<feature type="domain" description="Sm" evidence="1">
    <location>
        <begin position="33"/>
        <end position="107"/>
    </location>
</feature>
<name>A0A1Z8JJL8_PICKU</name>
<sequence length="111" mass="12616">MCVFLEASLLKALVKIYPQIITHSHLSKSILEYVYKSNLDEQVFVKLRGYREMVGKLHAYDSHCNMVLGDATEKIYAMDEDTGEISFTEEKHTLVFVRGDSVIVVTDATQV</sequence>
<dbReference type="Gene3D" id="2.30.30.100">
    <property type="match status" value="1"/>
</dbReference>
<dbReference type="AlphaFoldDB" id="A0A1Z8JJL8"/>
<evidence type="ECO:0000313" key="2">
    <source>
        <dbReference type="EMBL" id="OUT20784.1"/>
    </source>
</evidence>
<organism evidence="2 3">
    <name type="scientific">Pichia kudriavzevii</name>
    <name type="common">Yeast</name>
    <name type="synonym">Issatchenkia orientalis</name>
    <dbReference type="NCBI Taxonomy" id="4909"/>
    <lineage>
        <taxon>Eukaryota</taxon>
        <taxon>Fungi</taxon>
        <taxon>Dikarya</taxon>
        <taxon>Ascomycota</taxon>
        <taxon>Saccharomycotina</taxon>
        <taxon>Pichiomycetes</taxon>
        <taxon>Pichiales</taxon>
        <taxon>Pichiaceae</taxon>
        <taxon>Pichia</taxon>
    </lineage>
</organism>
<dbReference type="Pfam" id="PF01423">
    <property type="entry name" value="LSM"/>
    <property type="match status" value="1"/>
</dbReference>
<dbReference type="EMBL" id="NHMM01000007">
    <property type="protein sequence ID" value="OUT20784.1"/>
    <property type="molecule type" value="Genomic_DNA"/>
</dbReference>
<gene>
    <name evidence="2" type="ORF">CAS74_004452</name>
</gene>
<dbReference type="PANTHER" id="PTHR13110">
    <property type="entry name" value="U6 SNRNA-ASSOCIATED SM-LIKE PROTEIN LSM3"/>
    <property type="match status" value="1"/>
</dbReference>
<dbReference type="SUPFAM" id="SSF50182">
    <property type="entry name" value="Sm-like ribonucleoproteins"/>
    <property type="match status" value="1"/>
</dbReference>
<dbReference type="Proteomes" id="UP000195871">
    <property type="component" value="Unassembled WGS sequence"/>
</dbReference>
<dbReference type="VEuPathDB" id="FungiDB:C5L36_0A10670"/>
<evidence type="ECO:0000313" key="3">
    <source>
        <dbReference type="Proteomes" id="UP000195871"/>
    </source>
</evidence>
<reference evidence="2 3" key="1">
    <citation type="submission" date="2017-05" db="EMBL/GenBank/DDBJ databases">
        <title>The Genome Sequence of Candida krusei Ckrusei653.</title>
        <authorList>
            <person name="Cuomo C."/>
            <person name="Forche A."/>
            <person name="Young S."/>
            <person name="Abouelleil A."/>
            <person name="Cao P."/>
            <person name="Chapman S."/>
            <person name="Cusick C."/>
            <person name="Shea T."/>
            <person name="Nusbaum C."/>
            <person name="Birren B."/>
        </authorList>
    </citation>
    <scope>NUCLEOTIDE SEQUENCE [LARGE SCALE GENOMIC DNA]</scope>
    <source>
        <strain evidence="2 3">Ckrusei653</strain>
    </source>
</reference>
<dbReference type="SMART" id="SM00651">
    <property type="entry name" value="Sm"/>
    <property type="match status" value="1"/>
</dbReference>